<dbReference type="EMBL" id="SPVI01000007">
    <property type="protein sequence ID" value="TFW42842.1"/>
    <property type="molecule type" value="Genomic_DNA"/>
</dbReference>
<accession>A0A4Y9TII2</accession>
<evidence type="ECO:0000313" key="1">
    <source>
        <dbReference type="EMBL" id="TFW42842.1"/>
    </source>
</evidence>
<dbReference type="AlphaFoldDB" id="A0A4Y9TII2"/>
<protein>
    <submittedName>
        <fullName evidence="1">Uncharacterized protein</fullName>
    </submittedName>
</protein>
<proteinExistence type="predicted"/>
<sequence>MKTFEQMLSTWEAKAHEDSEQVEYTLSIQQRDLVKIKALAEAYELSEAVVTEGLLSAAIQEAERAIPYVKGTQVIRVEEGEEIYADVGRTPAYVDAENRLALAIFNKKSEDSKI</sequence>
<organism evidence="1 2">
    <name type="scientific">Pseudomonas fluorescens</name>
    <dbReference type="NCBI Taxonomy" id="294"/>
    <lineage>
        <taxon>Bacteria</taxon>
        <taxon>Pseudomonadati</taxon>
        <taxon>Pseudomonadota</taxon>
        <taxon>Gammaproteobacteria</taxon>
        <taxon>Pseudomonadales</taxon>
        <taxon>Pseudomonadaceae</taxon>
        <taxon>Pseudomonas</taxon>
    </lineage>
</organism>
<dbReference type="Proteomes" id="UP000297322">
    <property type="component" value="Unassembled WGS sequence"/>
</dbReference>
<reference evidence="1 2" key="1">
    <citation type="submission" date="2019-03" db="EMBL/GenBank/DDBJ databases">
        <title>Biocontrol and xenobiotic degradation properties of endophytic Pseudomonas fluorescens strain BRZ63.</title>
        <authorList>
            <person name="Chlebek D.A."/>
            <person name="Pinski A."/>
            <person name="Zur J.P."/>
            <person name="Michalska J."/>
            <person name="Hupert-Kocurek K.T."/>
        </authorList>
    </citation>
    <scope>NUCLEOTIDE SEQUENCE [LARGE SCALE GENOMIC DNA]</scope>
    <source>
        <strain evidence="1 2">BRZ63</strain>
    </source>
</reference>
<comment type="caution">
    <text evidence="1">The sequence shown here is derived from an EMBL/GenBank/DDBJ whole genome shotgun (WGS) entry which is preliminary data.</text>
</comment>
<evidence type="ECO:0000313" key="2">
    <source>
        <dbReference type="Proteomes" id="UP000297322"/>
    </source>
</evidence>
<gene>
    <name evidence="1" type="ORF">E4T65_13805</name>
</gene>
<name>A0A4Y9TII2_PSEFL</name>
<dbReference type="RefSeq" id="WP_135196498.1">
    <property type="nucleotide sequence ID" value="NZ_SPVI01000007.1"/>
</dbReference>